<gene>
    <name evidence="1" type="ORF">DdX_15923</name>
</gene>
<proteinExistence type="predicted"/>
<dbReference type="Proteomes" id="UP001201812">
    <property type="component" value="Unassembled WGS sequence"/>
</dbReference>
<sequence>MSAEIDTREIDRQVIVCPFESNLDTSNTTFLPLEQSNQPLSGYTQEYANEMTSRRVARNPAAISAANAFIMPAAGRFFSRIVPEVVSQGASKLAASPVIGTGLRQLGSEGMYMGKSPFAAGVGAFSTLYMGKKVTIG</sequence>
<reference evidence="1" key="1">
    <citation type="submission" date="2022-01" db="EMBL/GenBank/DDBJ databases">
        <title>Genome Sequence Resource for Two Populations of Ditylenchus destructor, the Migratory Endoparasitic Phytonematode.</title>
        <authorList>
            <person name="Zhang H."/>
            <person name="Lin R."/>
            <person name="Xie B."/>
        </authorList>
    </citation>
    <scope>NUCLEOTIDE SEQUENCE</scope>
    <source>
        <strain evidence="1">BazhouSP</strain>
    </source>
</reference>
<keyword evidence="2" id="KW-1185">Reference proteome</keyword>
<protein>
    <submittedName>
        <fullName evidence="1">Uncharacterized protein</fullName>
    </submittedName>
</protein>
<evidence type="ECO:0000313" key="1">
    <source>
        <dbReference type="EMBL" id="KAI1701750.1"/>
    </source>
</evidence>
<evidence type="ECO:0000313" key="2">
    <source>
        <dbReference type="Proteomes" id="UP001201812"/>
    </source>
</evidence>
<name>A0AAD4MRY6_9BILA</name>
<dbReference type="AlphaFoldDB" id="A0AAD4MRY6"/>
<dbReference type="EMBL" id="JAKKPZ010000112">
    <property type="protein sequence ID" value="KAI1701750.1"/>
    <property type="molecule type" value="Genomic_DNA"/>
</dbReference>
<organism evidence="1 2">
    <name type="scientific">Ditylenchus destructor</name>
    <dbReference type="NCBI Taxonomy" id="166010"/>
    <lineage>
        <taxon>Eukaryota</taxon>
        <taxon>Metazoa</taxon>
        <taxon>Ecdysozoa</taxon>
        <taxon>Nematoda</taxon>
        <taxon>Chromadorea</taxon>
        <taxon>Rhabditida</taxon>
        <taxon>Tylenchina</taxon>
        <taxon>Tylenchomorpha</taxon>
        <taxon>Sphaerularioidea</taxon>
        <taxon>Anguinidae</taxon>
        <taxon>Anguininae</taxon>
        <taxon>Ditylenchus</taxon>
    </lineage>
</organism>
<comment type="caution">
    <text evidence="1">The sequence shown here is derived from an EMBL/GenBank/DDBJ whole genome shotgun (WGS) entry which is preliminary data.</text>
</comment>
<accession>A0AAD4MRY6</accession>